<protein>
    <submittedName>
        <fullName evidence="1">Filamentous hemagglutinin</fullName>
    </submittedName>
</protein>
<organism evidence="1 2">
    <name type="scientific">Tenebrionicola larvae</name>
    <dbReference type="NCBI Taxonomy" id="2815733"/>
    <lineage>
        <taxon>Bacteria</taxon>
        <taxon>Pseudomonadati</taxon>
        <taxon>Pseudomonadota</taxon>
        <taxon>Gammaproteobacteria</taxon>
        <taxon>Enterobacterales</taxon>
        <taxon>Enterobacteriaceae</taxon>
        <taxon>Tenebrionibacter/Tenebrionicola group</taxon>
        <taxon>Tenebrionicola</taxon>
    </lineage>
</organism>
<evidence type="ECO:0000313" key="2">
    <source>
        <dbReference type="Proteomes" id="UP000746420"/>
    </source>
</evidence>
<proteinExistence type="predicted"/>
<reference evidence="1 2" key="1">
    <citation type="submission" date="2021-03" db="EMBL/GenBank/DDBJ databases">
        <title>Tenobrionicola molitorae gen. nov., sp. nov. and Tenobrionicola larvae sp. nov., isolated from larvae of the mealworm Tenobrio molitor L., a proposal to transfer Erwinia teleogrylli Liu et al. 2016 to a new genus Entomohabitans as Entomohabitans teleogrylli comb. nov.</title>
        <authorList>
            <person name="Lee S.D."/>
            <person name="Yang H.L."/>
            <person name="Kim I.S."/>
        </authorList>
    </citation>
    <scope>NUCLEOTIDE SEQUENCE [LARGE SCALE GENOMIC DNA]</scope>
    <source>
        <strain evidence="1 2">YMB-R21</strain>
    </source>
</reference>
<dbReference type="Proteomes" id="UP000746420">
    <property type="component" value="Unassembled WGS sequence"/>
</dbReference>
<name>A0A949Q9M3_9ENTR</name>
<evidence type="ECO:0000313" key="1">
    <source>
        <dbReference type="EMBL" id="MBV5097633.1"/>
    </source>
</evidence>
<comment type="caution">
    <text evidence="1">The sequence shown here is derived from an EMBL/GenBank/DDBJ whole genome shotgun (WGS) entry which is preliminary data.</text>
</comment>
<gene>
    <name evidence="1" type="ORF">JZ788_18515</name>
</gene>
<dbReference type="EMBL" id="JAGFEW010000086">
    <property type="protein sequence ID" value="MBV5097633.1"/>
    <property type="molecule type" value="Genomic_DNA"/>
</dbReference>
<dbReference type="AlphaFoldDB" id="A0A949Q9M3"/>
<sequence>MKDDLVQQNLSNIAKQDPILAAVVKGDNGKLNYGVGSGTKAEADRLGQIWVGDGARPTKDGTGLMSADGTRVYRFPKGKPNAPASVNPTGVQANFETFQINPVTGQKTKVGDGHLNIIAGK</sequence>
<keyword evidence="2" id="KW-1185">Reference proteome</keyword>
<accession>A0A949Q9M3</accession>